<sequence length="50" mass="5744">MNARRSKTQGMRRQKSVSEPQLSMTILNFQGVTLVTYCSLAKRVGTKERR</sequence>
<accession>A0A0B7BTA7</accession>
<dbReference type="AlphaFoldDB" id="A0A0B7BTA7"/>
<proteinExistence type="predicted"/>
<name>A0A0B7BTA7_9EUPU</name>
<organism evidence="1">
    <name type="scientific">Arion vulgaris</name>
    <dbReference type="NCBI Taxonomy" id="1028688"/>
    <lineage>
        <taxon>Eukaryota</taxon>
        <taxon>Metazoa</taxon>
        <taxon>Spiralia</taxon>
        <taxon>Lophotrochozoa</taxon>
        <taxon>Mollusca</taxon>
        <taxon>Gastropoda</taxon>
        <taxon>Heterobranchia</taxon>
        <taxon>Euthyneura</taxon>
        <taxon>Panpulmonata</taxon>
        <taxon>Eupulmonata</taxon>
        <taxon>Stylommatophora</taxon>
        <taxon>Helicina</taxon>
        <taxon>Arionoidea</taxon>
        <taxon>Arionidae</taxon>
        <taxon>Arion</taxon>
    </lineage>
</organism>
<reference evidence="1" key="1">
    <citation type="submission" date="2014-12" db="EMBL/GenBank/DDBJ databases">
        <title>Insight into the proteome of Arion vulgaris.</title>
        <authorList>
            <person name="Aradska J."/>
            <person name="Bulat T."/>
            <person name="Smidak R."/>
            <person name="Sarate P."/>
            <person name="Gangsoo J."/>
            <person name="Sialana F."/>
            <person name="Bilban M."/>
            <person name="Lubec G."/>
        </authorList>
    </citation>
    <scope>NUCLEOTIDE SEQUENCE</scope>
    <source>
        <tissue evidence="1">Skin</tissue>
    </source>
</reference>
<gene>
    <name evidence="1" type="primary">ORF210741</name>
</gene>
<evidence type="ECO:0000313" key="1">
    <source>
        <dbReference type="EMBL" id="CEK96147.1"/>
    </source>
</evidence>
<protein>
    <submittedName>
        <fullName evidence="1">Uncharacterized protein</fullName>
    </submittedName>
</protein>
<dbReference type="EMBL" id="HACG01049282">
    <property type="protein sequence ID" value="CEK96147.1"/>
    <property type="molecule type" value="Transcribed_RNA"/>
</dbReference>